<dbReference type="AlphaFoldDB" id="A0A5B7G0E3"/>
<sequence>MLQTFNVNKNVFGGSRNVTHILAIVSKRYGLKVDSGYQLVGRVLGGLLASLGESKTKYKLRAIFQPHHLHPVRRKTLVIDSTPWFTFTTLTNGRATLGMHLTSESEPEVVQVRTIFLTSHSDLHAVFLRRPRFNAAGEGGVLFNRSHKERRHQLVILCVLLLPLTVPQQAFLGLGIQATDSPRIVTTTWGSGFCPCRQHMNTPDSWERTSVSFNSRFTLPPSIWHRNN</sequence>
<protein>
    <submittedName>
        <fullName evidence="1">Uncharacterized protein</fullName>
    </submittedName>
</protein>
<reference evidence="1 2" key="1">
    <citation type="submission" date="2019-05" db="EMBL/GenBank/DDBJ databases">
        <title>Another draft genome of Portunus trituberculatus and its Hox gene families provides insights of decapod evolution.</title>
        <authorList>
            <person name="Jeong J.-H."/>
            <person name="Song I."/>
            <person name="Kim S."/>
            <person name="Choi T."/>
            <person name="Kim D."/>
            <person name="Ryu S."/>
            <person name="Kim W."/>
        </authorList>
    </citation>
    <scope>NUCLEOTIDE SEQUENCE [LARGE SCALE GENOMIC DNA]</scope>
    <source>
        <tissue evidence="1">Muscle</tissue>
    </source>
</reference>
<dbReference type="EMBL" id="VSRR010011500">
    <property type="protein sequence ID" value="MPC53271.1"/>
    <property type="molecule type" value="Genomic_DNA"/>
</dbReference>
<evidence type="ECO:0000313" key="1">
    <source>
        <dbReference type="EMBL" id="MPC53271.1"/>
    </source>
</evidence>
<evidence type="ECO:0000313" key="2">
    <source>
        <dbReference type="Proteomes" id="UP000324222"/>
    </source>
</evidence>
<accession>A0A5B7G0E3</accession>
<comment type="caution">
    <text evidence="1">The sequence shown here is derived from an EMBL/GenBank/DDBJ whole genome shotgun (WGS) entry which is preliminary data.</text>
</comment>
<keyword evidence="2" id="KW-1185">Reference proteome</keyword>
<gene>
    <name evidence="1" type="ORF">E2C01_047159</name>
</gene>
<dbReference type="Proteomes" id="UP000324222">
    <property type="component" value="Unassembled WGS sequence"/>
</dbReference>
<proteinExistence type="predicted"/>
<organism evidence="1 2">
    <name type="scientific">Portunus trituberculatus</name>
    <name type="common">Swimming crab</name>
    <name type="synonym">Neptunus trituberculatus</name>
    <dbReference type="NCBI Taxonomy" id="210409"/>
    <lineage>
        <taxon>Eukaryota</taxon>
        <taxon>Metazoa</taxon>
        <taxon>Ecdysozoa</taxon>
        <taxon>Arthropoda</taxon>
        <taxon>Crustacea</taxon>
        <taxon>Multicrustacea</taxon>
        <taxon>Malacostraca</taxon>
        <taxon>Eumalacostraca</taxon>
        <taxon>Eucarida</taxon>
        <taxon>Decapoda</taxon>
        <taxon>Pleocyemata</taxon>
        <taxon>Brachyura</taxon>
        <taxon>Eubrachyura</taxon>
        <taxon>Portunoidea</taxon>
        <taxon>Portunidae</taxon>
        <taxon>Portuninae</taxon>
        <taxon>Portunus</taxon>
    </lineage>
</organism>
<name>A0A5B7G0E3_PORTR</name>